<evidence type="ECO:0000256" key="1">
    <source>
        <dbReference type="ARBA" id="ARBA00007129"/>
    </source>
</evidence>
<organism evidence="3 5">
    <name type="scientific">Didymodactylos carnosus</name>
    <dbReference type="NCBI Taxonomy" id="1234261"/>
    <lineage>
        <taxon>Eukaryota</taxon>
        <taxon>Metazoa</taxon>
        <taxon>Spiralia</taxon>
        <taxon>Gnathifera</taxon>
        <taxon>Rotifera</taxon>
        <taxon>Eurotatoria</taxon>
        <taxon>Bdelloidea</taxon>
        <taxon>Philodinida</taxon>
        <taxon>Philodinidae</taxon>
        <taxon>Didymodactylos</taxon>
    </lineage>
</organism>
<dbReference type="Proteomes" id="UP000681722">
    <property type="component" value="Unassembled WGS sequence"/>
</dbReference>
<evidence type="ECO:0000259" key="2">
    <source>
        <dbReference type="Pfam" id="PF01167"/>
    </source>
</evidence>
<dbReference type="InterPro" id="IPR025659">
    <property type="entry name" value="Tubby-like_C"/>
</dbReference>
<dbReference type="OrthoDB" id="8775810at2759"/>
<dbReference type="GO" id="GO:0005929">
    <property type="term" value="C:cilium"/>
    <property type="evidence" value="ECO:0007669"/>
    <property type="project" value="TreeGrafter"/>
</dbReference>
<dbReference type="AlphaFoldDB" id="A0A813Q6S2"/>
<dbReference type="PRINTS" id="PR01573">
    <property type="entry name" value="SUPERTUBBY"/>
</dbReference>
<dbReference type="EMBL" id="CAJNOQ010000138">
    <property type="protein sequence ID" value="CAF0762787.1"/>
    <property type="molecule type" value="Genomic_DNA"/>
</dbReference>
<dbReference type="Proteomes" id="UP000663829">
    <property type="component" value="Unassembled WGS sequence"/>
</dbReference>
<evidence type="ECO:0000313" key="5">
    <source>
        <dbReference type="Proteomes" id="UP000663829"/>
    </source>
</evidence>
<sequence>MKSGTPALSSLFEMIKENLKQFVYYPIPQTIEYMKCRLTRDKKGMQKGLFPIYYLHAEREDGKKFLILAAEKCRNKIGTSNYLISTDIIDLSLDGESSGKLRGNNLLGTEFTIFDNGVNPIRTSTDPEHHRREMAAIIYETNIFGFKGPRKITVLIPDIDNEHQRIEVQPRNEQESLIERWKRNDMKNILELHNKTPIWNEDSKSYILKFIDNRVTEASIKNFQIIRNCDDKTEDIVMQFGRVSDDMFTCDFRYPLCAMQAFGIALSSFNSRLGRE</sequence>
<accession>A0A813Q6S2</accession>
<comment type="caution">
    <text evidence="3">The sequence shown here is derived from an EMBL/GenBank/DDBJ whole genome shotgun (WGS) entry which is preliminary data.</text>
</comment>
<dbReference type="GO" id="GO:0061512">
    <property type="term" value="P:protein localization to cilium"/>
    <property type="evidence" value="ECO:0007669"/>
    <property type="project" value="TreeGrafter"/>
</dbReference>
<protein>
    <recommendedName>
        <fullName evidence="2">Tubby C-terminal domain-containing protein</fullName>
    </recommendedName>
</protein>
<gene>
    <name evidence="3" type="ORF">GPM918_LOCUS1483</name>
    <name evidence="4" type="ORF">SRO942_LOCUS1483</name>
</gene>
<evidence type="ECO:0000313" key="4">
    <source>
        <dbReference type="EMBL" id="CAF3543860.1"/>
    </source>
</evidence>
<dbReference type="Pfam" id="PF01167">
    <property type="entry name" value="Tub"/>
    <property type="match status" value="1"/>
</dbReference>
<dbReference type="PANTHER" id="PTHR16517:SF7">
    <property type="entry name" value="PROTEIN KING TUBBY"/>
    <property type="match status" value="1"/>
</dbReference>
<dbReference type="InterPro" id="IPR000007">
    <property type="entry name" value="Tubby_C"/>
</dbReference>
<keyword evidence="5" id="KW-1185">Reference proteome</keyword>
<dbReference type="SUPFAM" id="SSF54518">
    <property type="entry name" value="Tubby C-terminal domain-like"/>
    <property type="match status" value="1"/>
</dbReference>
<dbReference type="PANTHER" id="PTHR16517">
    <property type="entry name" value="TUBBY-RELATED"/>
    <property type="match status" value="1"/>
</dbReference>
<reference evidence="3" key="1">
    <citation type="submission" date="2021-02" db="EMBL/GenBank/DDBJ databases">
        <authorList>
            <person name="Nowell W R."/>
        </authorList>
    </citation>
    <scope>NUCLEOTIDE SEQUENCE</scope>
</reference>
<name>A0A813Q6S2_9BILA</name>
<dbReference type="Gene3D" id="3.20.90.10">
    <property type="entry name" value="Tubby Protein, Chain A"/>
    <property type="match status" value="1"/>
</dbReference>
<evidence type="ECO:0000313" key="3">
    <source>
        <dbReference type="EMBL" id="CAF0762787.1"/>
    </source>
</evidence>
<feature type="domain" description="Tubby C-terminal" evidence="2">
    <location>
        <begin position="26"/>
        <end position="270"/>
    </location>
</feature>
<dbReference type="EMBL" id="CAJOBC010000138">
    <property type="protein sequence ID" value="CAF3543860.1"/>
    <property type="molecule type" value="Genomic_DNA"/>
</dbReference>
<proteinExistence type="inferred from homology"/>
<comment type="similarity">
    <text evidence="1">Belongs to the TUB family.</text>
</comment>